<organism evidence="1 2">
    <name type="scientific">Bacillus pseudomycoides</name>
    <dbReference type="NCBI Taxonomy" id="64104"/>
    <lineage>
        <taxon>Bacteria</taxon>
        <taxon>Bacillati</taxon>
        <taxon>Bacillota</taxon>
        <taxon>Bacilli</taxon>
        <taxon>Bacillales</taxon>
        <taxon>Bacillaceae</taxon>
        <taxon>Bacillus</taxon>
        <taxon>Bacillus cereus group</taxon>
    </lineage>
</organism>
<protein>
    <submittedName>
        <fullName evidence="1">Uncharacterized protein</fullName>
    </submittedName>
</protein>
<evidence type="ECO:0000313" key="1">
    <source>
        <dbReference type="EMBL" id="MDR4328365.1"/>
    </source>
</evidence>
<dbReference type="Proteomes" id="UP001248134">
    <property type="component" value="Unassembled WGS sequence"/>
</dbReference>
<evidence type="ECO:0000313" key="2">
    <source>
        <dbReference type="Proteomes" id="UP001248134"/>
    </source>
</evidence>
<accession>A0AAJ1Z1V7</accession>
<sequence>MYDDSRNKVVKRIKVTTNLGLLAKLRTGETSFNPNIVQSLRDNKNIALDRVRLAGLKAEKYGNEKMYQLGGKMTQGMENTLAFFNKGHEIVGDGVVAGKQGGPGKVTEWVNTRHAESSKKINDEIQGIEASLAKGTGDAKFTYKNNPMDNPKAVKDILENPDAVYGFSPNPDSTRIGKYANKIDWSDSDQVEIAKQTRQAYHEANEKMLDNLYSQGYSTEDIARKMVNERNANRLNSYIEKGDMEGYELVRKSNLQTYNNADGPTPESFFEKYGSWEGVVNASVSSNPGMDACVGLHDIYHGGKLK</sequence>
<reference evidence="1" key="1">
    <citation type="submission" date="2019-07" db="EMBL/GenBank/DDBJ databases">
        <title>Phylogenomic Reclassification of ATCC Bacillus Strains and Various Taxa within the Genus Bacillus.</title>
        <authorList>
            <person name="Riojas M.A."/>
            <person name="Frank A.M."/>
            <person name="Fenn S.L."/>
            <person name="King S.P."/>
            <person name="Brower S.M."/>
            <person name="Hazbon M.H."/>
        </authorList>
    </citation>
    <scope>NUCLEOTIDE SEQUENCE</scope>
    <source>
        <strain evidence="1">NR-12239</strain>
    </source>
</reference>
<name>A0AAJ1Z1V7_9BACI</name>
<dbReference type="EMBL" id="VLYX01000030">
    <property type="protein sequence ID" value="MDR4328365.1"/>
    <property type="molecule type" value="Genomic_DNA"/>
</dbReference>
<proteinExistence type="predicted"/>
<comment type="caution">
    <text evidence="1">The sequence shown here is derived from an EMBL/GenBank/DDBJ whole genome shotgun (WGS) entry which is preliminary data.</text>
</comment>
<dbReference type="AlphaFoldDB" id="A0AAJ1Z1V7"/>
<gene>
    <name evidence="1" type="ORF">FOS08_21340</name>
</gene>
<dbReference type="RefSeq" id="WP_098604342.1">
    <property type="nucleotide sequence ID" value="NZ_JARMDG010000039.1"/>
</dbReference>